<comment type="caution">
    <text evidence="2">The sequence shown here is derived from an EMBL/GenBank/DDBJ whole genome shotgun (WGS) entry which is preliminary data.</text>
</comment>
<keyword evidence="1" id="KW-0812">Transmembrane</keyword>
<gene>
    <name evidence="2" type="ORF">ACFONA_04940</name>
</gene>
<proteinExistence type="predicted"/>
<dbReference type="Proteomes" id="UP001595713">
    <property type="component" value="Unassembled WGS sequence"/>
</dbReference>
<dbReference type="RefSeq" id="WP_261295532.1">
    <property type="nucleotide sequence ID" value="NZ_JANQBK010000017.1"/>
</dbReference>
<reference evidence="3" key="1">
    <citation type="journal article" date="2019" name="Int. J. Syst. Evol. Microbiol.">
        <title>The Global Catalogue of Microorganisms (GCM) 10K type strain sequencing project: providing services to taxonomists for standard genome sequencing and annotation.</title>
        <authorList>
            <consortium name="The Broad Institute Genomics Platform"/>
            <consortium name="The Broad Institute Genome Sequencing Center for Infectious Disease"/>
            <person name="Wu L."/>
            <person name="Ma J."/>
        </authorList>
    </citation>
    <scope>NUCLEOTIDE SEQUENCE [LARGE SCALE GENOMIC DNA]</scope>
    <source>
        <strain evidence="3">KCTC 42739</strain>
    </source>
</reference>
<dbReference type="EMBL" id="JBHRXP010000002">
    <property type="protein sequence ID" value="MFC3579504.1"/>
    <property type="molecule type" value="Genomic_DNA"/>
</dbReference>
<protein>
    <submittedName>
        <fullName evidence="2">Uncharacterized protein</fullName>
    </submittedName>
</protein>
<keyword evidence="1" id="KW-0472">Membrane</keyword>
<evidence type="ECO:0000313" key="3">
    <source>
        <dbReference type="Proteomes" id="UP001595713"/>
    </source>
</evidence>
<keyword evidence="1" id="KW-1133">Transmembrane helix</keyword>
<organism evidence="2 3">
    <name type="scientific">Sphingomonas hylomeconis</name>
    <dbReference type="NCBI Taxonomy" id="1395958"/>
    <lineage>
        <taxon>Bacteria</taxon>
        <taxon>Pseudomonadati</taxon>
        <taxon>Pseudomonadota</taxon>
        <taxon>Alphaproteobacteria</taxon>
        <taxon>Sphingomonadales</taxon>
        <taxon>Sphingomonadaceae</taxon>
        <taxon>Sphingomonas</taxon>
    </lineage>
</organism>
<sequence>MIGAAQPIGHNVAERRMRRRRIAKVVLAVAFAIVWVPIAIVMMVAGTSDRLR</sequence>
<evidence type="ECO:0000256" key="1">
    <source>
        <dbReference type="SAM" id="Phobius"/>
    </source>
</evidence>
<keyword evidence="3" id="KW-1185">Reference proteome</keyword>
<name>A0ABV7SRB0_9SPHN</name>
<evidence type="ECO:0000313" key="2">
    <source>
        <dbReference type="EMBL" id="MFC3579504.1"/>
    </source>
</evidence>
<feature type="transmembrane region" description="Helical" evidence="1">
    <location>
        <begin position="25"/>
        <end position="46"/>
    </location>
</feature>
<accession>A0ABV7SRB0</accession>